<evidence type="ECO:0000313" key="1">
    <source>
        <dbReference type="EMBL" id="KAJ2800515.1"/>
    </source>
</evidence>
<organism evidence="1 2">
    <name type="scientific">Coemansia furcata</name>
    <dbReference type="NCBI Taxonomy" id="417177"/>
    <lineage>
        <taxon>Eukaryota</taxon>
        <taxon>Fungi</taxon>
        <taxon>Fungi incertae sedis</taxon>
        <taxon>Zoopagomycota</taxon>
        <taxon>Kickxellomycotina</taxon>
        <taxon>Kickxellomycetes</taxon>
        <taxon>Kickxellales</taxon>
        <taxon>Kickxellaceae</taxon>
        <taxon>Coemansia</taxon>
    </lineage>
</organism>
<proteinExistence type="predicted"/>
<feature type="non-terminal residue" evidence="1">
    <location>
        <position position="100"/>
    </location>
</feature>
<protein>
    <submittedName>
        <fullName evidence="1">tRNA threonylcarbamoyladenosine biosynthesis protein kae1</fullName>
        <ecNumber evidence="1">2.3.1.234</ecNumber>
    </submittedName>
</protein>
<dbReference type="EC" id="2.3.1.234" evidence="1"/>
<keyword evidence="1" id="KW-0808">Transferase</keyword>
<comment type="caution">
    <text evidence="1">The sequence shown here is derived from an EMBL/GenBank/DDBJ whole genome shotgun (WGS) entry which is preliminary data.</text>
</comment>
<dbReference type="Proteomes" id="UP001140096">
    <property type="component" value="Unassembled WGS sequence"/>
</dbReference>
<reference evidence="1" key="1">
    <citation type="submission" date="2022-07" db="EMBL/GenBank/DDBJ databases">
        <title>Phylogenomic reconstructions and comparative analyses of Kickxellomycotina fungi.</title>
        <authorList>
            <person name="Reynolds N.K."/>
            <person name="Stajich J.E."/>
            <person name="Barry K."/>
            <person name="Grigoriev I.V."/>
            <person name="Crous P."/>
            <person name="Smith M.E."/>
        </authorList>
    </citation>
    <scope>NUCLEOTIDE SEQUENCE</scope>
    <source>
        <strain evidence="1">CBS 102833</strain>
    </source>
</reference>
<name>A0ACC1L4Z7_9FUNG</name>
<keyword evidence="2" id="KW-1185">Reference proteome</keyword>
<evidence type="ECO:0000313" key="2">
    <source>
        <dbReference type="Proteomes" id="UP001140096"/>
    </source>
</evidence>
<dbReference type="EMBL" id="JANBUP010002395">
    <property type="protein sequence ID" value="KAJ2800515.1"/>
    <property type="molecule type" value="Genomic_DNA"/>
</dbReference>
<accession>A0ACC1L4Z7</accession>
<keyword evidence="1" id="KW-0012">Acyltransferase</keyword>
<gene>
    <name evidence="1" type="primary">KAE1</name>
    <name evidence="1" type="ORF">H4S07_005165</name>
</gene>
<sequence>MDTKAPRTIIALGLEGSANKLGIGIVKHVYPNGISSDGELSPEYIELANVRDTYNPPAGEGFLPRDVAAHHRSTIITLVRQAFGEAKLGPQDLDCICYTK</sequence>